<feature type="domain" description="Microcystin LR degradation protein MlrC N-terminal" evidence="2">
    <location>
        <begin position="5"/>
        <end position="297"/>
    </location>
</feature>
<organism evidence="3 4">
    <name type="scientific">Rhodovarius crocodyli</name>
    <dbReference type="NCBI Taxonomy" id="1979269"/>
    <lineage>
        <taxon>Bacteria</taxon>
        <taxon>Pseudomonadati</taxon>
        <taxon>Pseudomonadota</taxon>
        <taxon>Alphaproteobacteria</taxon>
        <taxon>Acetobacterales</taxon>
        <taxon>Roseomonadaceae</taxon>
        <taxon>Rhodovarius</taxon>
    </lineage>
</organism>
<reference evidence="3 4" key="1">
    <citation type="submission" date="2019-01" db="EMBL/GenBank/DDBJ databases">
        <authorList>
            <person name="Chen W.-M."/>
        </authorList>
    </citation>
    <scope>NUCLEOTIDE SEQUENCE [LARGE SCALE GENOMIC DNA]</scope>
    <source>
        <strain evidence="3 4">CCP-6</strain>
    </source>
</reference>
<feature type="domain" description="Microcystin LR degradation protein MlrC C-terminal" evidence="1">
    <location>
        <begin position="306"/>
        <end position="498"/>
    </location>
</feature>
<dbReference type="Pfam" id="PF07364">
    <property type="entry name" value="DUF1485"/>
    <property type="match status" value="1"/>
</dbReference>
<dbReference type="Pfam" id="PF07171">
    <property type="entry name" value="MlrC_C"/>
    <property type="match status" value="1"/>
</dbReference>
<sequence>MTTPRIALLGFSIECNRWAPVARMHDFTNRCLLRGEEIVTDGRAASSRALGEMPGFVTTMDATGPWEPRPIMLAMSEPWGPVARDVFEGFMAEWRAGLEPLRGQVEGVYAVLHGAGLAEHLHDPEGALQALVREILGDVPFICSYDLHGNISAENVALNDAFVGYRTNPHLDMRERGAESAQLMRRLLAGEKFVRAHRRLPIIAPTVSMLTAQGPYAEVINLGQERAAADSRIVNVSVMGGFAYGDTPFNGMTAVVTATDQGAAEALAQELAEAAWARRDRFVARLTSIEEATQRALTSPVPLAFADVADNPGGGGRGNTMEILRAFHAAGVQGAVFGVINDARLAAEAHALGKGARFRAVFNQGGLDEFSHEFAADAEVVALSDGQVTGRRGIYGGTVMQLGKTARLRLVSDPPQAVNRPHDVRGIEVVVISERTQCADPAFLEHLGIDISTLRAVVVKSRGHFRGGFDEFFQHEQIVEVDGPGLTSPILTRFNWKHVPRPSLPIDTEASWP</sequence>
<evidence type="ECO:0000259" key="1">
    <source>
        <dbReference type="Pfam" id="PF07171"/>
    </source>
</evidence>
<gene>
    <name evidence="3" type="ORF">EOD42_10400</name>
</gene>
<protein>
    <submittedName>
        <fullName evidence="3">M81 family peptidase</fullName>
    </submittedName>
</protein>
<name>A0A437MGN0_9PROT</name>
<evidence type="ECO:0000313" key="4">
    <source>
        <dbReference type="Proteomes" id="UP000282957"/>
    </source>
</evidence>
<dbReference type="RefSeq" id="WP_127787457.1">
    <property type="nucleotide sequence ID" value="NZ_SACL01000003.1"/>
</dbReference>
<dbReference type="AlphaFoldDB" id="A0A437MGN0"/>
<comment type="caution">
    <text evidence="3">The sequence shown here is derived from an EMBL/GenBank/DDBJ whole genome shotgun (WGS) entry which is preliminary data.</text>
</comment>
<dbReference type="Proteomes" id="UP000282957">
    <property type="component" value="Unassembled WGS sequence"/>
</dbReference>
<evidence type="ECO:0000259" key="2">
    <source>
        <dbReference type="Pfam" id="PF07364"/>
    </source>
</evidence>
<dbReference type="InterPro" id="IPR010799">
    <property type="entry name" value="MlrC_C"/>
</dbReference>
<proteinExistence type="predicted"/>
<keyword evidence="4" id="KW-1185">Reference proteome</keyword>
<accession>A0A437MGN0</accession>
<dbReference type="InterPro" id="IPR015995">
    <property type="entry name" value="MlrC_N"/>
</dbReference>
<evidence type="ECO:0000313" key="3">
    <source>
        <dbReference type="EMBL" id="RVT96808.1"/>
    </source>
</evidence>
<dbReference type="OrthoDB" id="9782658at2"/>
<dbReference type="EMBL" id="SACL01000003">
    <property type="protein sequence ID" value="RVT96808.1"/>
    <property type="molecule type" value="Genomic_DNA"/>
</dbReference>